<dbReference type="Gene3D" id="3.40.50.300">
    <property type="entry name" value="P-loop containing nucleotide triphosphate hydrolases"/>
    <property type="match status" value="1"/>
</dbReference>
<dbReference type="AlphaFoldDB" id="A0A4R0XIW9"/>
<dbReference type="PROSITE" id="PS50893">
    <property type="entry name" value="ABC_TRANSPORTER_2"/>
    <property type="match status" value="1"/>
</dbReference>
<evidence type="ECO:0000256" key="3">
    <source>
        <dbReference type="ARBA" id="ARBA00022692"/>
    </source>
</evidence>
<keyword evidence="12" id="KW-1185">Reference proteome</keyword>
<keyword evidence="7 8" id="KW-0472">Membrane</keyword>
<dbReference type="InterPro" id="IPR039421">
    <property type="entry name" value="Type_1_exporter"/>
</dbReference>
<evidence type="ECO:0000259" key="10">
    <source>
        <dbReference type="PROSITE" id="PS50929"/>
    </source>
</evidence>
<dbReference type="SUPFAM" id="SSF52540">
    <property type="entry name" value="P-loop containing nucleoside triphosphate hydrolases"/>
    <property type="match status" value="1"/>
</dbReference>
<dbReference type="GO" id="GO:0140359">
    <property type="term" value="F:ABC-type transporter activity"/>
    <property type="evidence" value="ECO:0007669"/>
    <property type="project" value="InterPro"/>
</dbReference>
<evidence type="ECO:0000313" key="12">
    <source>
        <dbReference type="Proteomes" id="UP000291072"/>
    </source>
</evidence>
<dbReference type="OrthoDB" id="400069at2"/>
<evidence type="ECO:0008006" key="13">
    <source>
        <dbReference type="Google" id="ProtNLM"/>
    </source>
</evidence>
<dbReference type="GO" id="GO:0005886">
    <property type="term" value="C:plasma membrane"/>
    <property type="evidence" value="ECO:0007669"/>
    <property type="project" value="UniProtKB-SubCell"/>
</dbReference>
<dbReference type="InterPro" id="IPR027417">
    <property type="entry name" value="P-loop_NTPase"/>
</dbReference>
<dbReference type="PANTHER" id="PTHR24221:SF654">
    <property type="entry name" value="ATP-BINDING CASSETTE SUB-FAMILY B MEMBER 6"/>
    <property type="match status" value="1"/>
</dbReference>
<keyword evidence="5" id="KW-0067">ATP-binding</keyword>
<feature type="transmembrane region" description="Helical" evidence="8">
    <location>
        <begin position="265"/>
        <end position="284"/>
    </location>
</feature>
<comment type="subcellular location">
    <subcellularLocation>
        <location evidence="1">Cell membrane</location>
        <topology evidence="1">Multi-pass membrane protein</topology>
    </subcellularLocation>
</comment>
<dbReference type="Pfam" id="PF00005">
    <property type="entry name" value="ABC_tran"/>
    <property type="match status" value="1"/>
</dbReference>
<dbReference type="InterPro" id="IPR011527">
    <property type="entry name" value="ABC1_TM_dom"/>
</dbReference>
<sequence>MKQKTNSSLEEKAQLKQDKIQYKKVKNDLPKISTFKSCVLFIAFLFIAIASVTKTFLTTIIFQSLIDQDFNKFIMWTLIELAIMLSWMIVNYSSRYFLDKECEILKTKMRKFIFKSYSSEAGQKKISKEPGTFKSITIDNVNKYVDGYIKSKYKNLMYFTQVALALAFIVYISWIIGLVAIGLSLMAIFLGAITSSPVSKAQNKYVGQLNHFNNDVSTNIDAHSVFYLNNSTNKIVSFLSEKFRWIEKKYIEFYIKNISYQIPSLFMMIIIQVGVLGIAALLVVKGMMAVSALAAVSFLTGMFTNEMFSLLDGVKDMAKDVKLFHYFVPTIKQQEERRYISNIESIIVKDYNIKFEDKELFKKKFNQQFEQGKRYVIVGDSGSGKSTLINSILGKQKNYDGSIKLNGIDAKEISTKSFTDNVGILNSTPYIFKATLFENITVFDNTIEQQKVKNLLKAIKFNELELNKVIDINSISEGQKQKINFLRVMLRNPQWVISDEGFSNVDKESRENIFNYISKQYKGGVISITHHLNAKEGVIYDSKITF</sequence>
<feature type="domain" description="ABC transporter" evidence="9">
    <location>
        <begin position="346"/>
        <end position="545"/>
    </location>
</feature>
<proteinExistence type="inferred from homology"/>
<comment type="similarity">
    <text evidence="2">Belongs to the ABC transporter superfamily.</text>
</comment>
<evidence type="ECO:0000259" key="9">
    <source>
        <dbReference type="PROSITE" id="PS50893"/>
    </source>
</evidence>
<reference evidence="11 12" key="1">
    <citation type="submission" date="2018-02" db="EMBL/GenBank/DDBJ databases">
        <title>Mycoplasma marinum and Mycoplasma todarodis sp. nov., moderately halophilic and psychrotolerant mycoplasmas isolated from cephalopods.</title>
        <authorList>
            <person name="Viver T."/>
        </authorList>
    </citation>
    <scope>NUCLEOTIDE SEQUENCE [LARGE SCALE GENOMIC DNA]</scope>
    <source>
        <strain evidence="11 12">5H</strain>
    </source>
</reference>
<feature type="domain" description="ABC transmembrane type-1" evidence="10">
    <location>
        <begin position="39"/>
        <end position="319"/>
    </location>
</feature>
<feature type="transmembrane region" description="Helical" evidence="8">
    <location>
        <begin position="180"/>
        <end position="198"/>
    </location>
</feature>
<dbReference type="Gene3D" id="1.20.1560.10">
    <property type="entry name" value="ABC transporter type 1, transmembrane domain"/>
    <property type="match status" value="1"/>
</dbReference>
<evidence type="ECO:0000256" key="1">
    <source>
        <dbReference type="ARBA" id="ARBA00004651"/>
    </source>
</evidence>
<feature type="transmembrane region" description="Helical" evidence="8">
    <location>
        <begin position="73"/>
        <end position="90"/>
    </location>
</feature>
<evidence type="ECO:0000256" key="8">
    <source>
        <dbReference type="SAM" id="Phobius"/>
    </source>
</evidence>
<name>A0A4R0XIW9_9MOLU</name>
<dbReference type="InterPro" id="IPR003439">
    <property type="entry name" value="ABC_transporter-like_ATP-bd"/>
</dbReference>
<dbReference type="GO" id="GO:0016887">
    <property type="term" value="F:ATP hydrolysis activity"/>
    <property type="evidence" value="ECO:0007669"/>
    <property type="project" value="InterPro"/>
</dbReference>
<feature type="transmembrane region" description="Helical" evidence="8">
    <location>
        <begin position="38"/>
        <end position="61"/>
    </location>
</feature>
<keyword evidence="3 8" id="KW-0812">Transmembrane</keyword>
<dbReference type="PROSITE" id="PS50929">
    <property type="entry name" value="ABC_TM1F"/>
    <property type="match status" value="1"/>
</dbReference>
<organism evidence="11 12">
    <name type="scientific">Mycoplasma todarodis</name>
    <dbReference type="NCBI Taxonomy" id="1937191"/>
    <lineage>
        <taxon>Bacteria</taxon>
        <taxon>Bacillati</taxon>
        <taxon>Mycoplasmatota</taxon>
        <taxon>Mollicutes</taxon>
        <taxon>Mycoplasmataceae</taxon>
        <taxon>Mycoplasma</taxon>
    </lineage>
</organism>
<evidence type="ECO:0000256" key="5">
    <source>
        <dbReference type="ARBA" id="ARBA00022840"/>
    </source>
</evidence>
<dbReference type="GO" id="GO:0005524">
    <property type="term" value="F:ATP binding"/>
    <property type="evidence" value="ECO:0007669"/>
    <property type="project" value="UniProtKB-KW"/>
</dbReference>
<dbReference type="EMBL" id="PSZP01000035">
    <property type="protein sequence ID" value="TCG10546.1"/>
    <property type="molecule type" value="Genomic_DNA"/>
</dbReference>
<evidence type="ECO:0000256" key="2">
    <source>
        <dbReference type="ARBA" id="ARBA00005417"/>
    </source>
</evidence>
<protein>
    <recommendedName>
        <fullName evidence="13">ABC transporter ATP-binding protein</fullName>
    </recommendedName>
</protein>
<evidence type="ECO:0000256" key="7">
    <source>
        <dbReference type="ARBA" id="ARBA00023136"/>
    </source>
</evidence>
<feature type="transmembrane region" description="Helical" evidence="8">
    <location>
        <begin position="290"/>
        <end position="311"/>
    </location>
</feature>
<evidence type="ECO:0000256" key="6">
    <source>
        <dbReference type="ARBA" id="ARBA00022989"/>
    </source>
</evidence>
<dbReference type="PANTHER" id="PTHR24221">
    <property type="entry name" value="ATP-BINDING CASSETTE SUB-FAMILY B"/>
    <property type="match status" value="1"/>
</dbReference>
<dbReference type="InterPro" id="IPR036640">
    <property type="entry name" value="ABC1_TM_sf"/>
</dbReference>
<keyword evidence="6 8" id="KW-1133">Transmembrane helix</keyword>
<evidence type="ECO:0000313" key="11">
    <source>
        <dbReference type="EMBL" id="TCG10546.1"/>
    </source>
</evidence>
<keyword evidence="4" id="KW-0547">Nucleotide-binding</keyword>
<dbReference type="InterPro" id="IPR003593">
    <property type="entry name" value="AAA+_ATPase"/>
</dbReference>
<dbReference type="SUPFAM" id="SSF90123">
    <property type="entry name" value="ABC transporter transmembrane region"/>
    <property type="match status" value="1"/>
</dbReference>
<gene>
    <name evidence="11" type="ORF">C4B25_03790</name>
</gene>
<evidence type="ECO:0000256" key="4">
    <source>
        <dbReference type="ARBA" id="ARBA00022741"/>
    </source>
</evidence>
<dbReference type="RefSeq" id="WP_131613704.1">
    <property type="nucleotide sequence ID" value="NZ_PSZP01000035.1"/>
</dbReference>
<accession>A0A4R0XIW9</accession>
<dbReference type="Proteomes" id="UP000291072">
    <property type="component" value="Unassembled WGS sequence"/>
</dbReference>
<comment type="caution">
    <text evidence="11">The sequence shown here is derived from an EMBL/GenBank/DDBJ whole genome shotgun (WGS) entry which is preliminary data.</text>
</comment>
<dbReference type="SMART" id="SM00382">
    <property type="entry name" value="AAA"/>
    <property type="match status" value="1"/>
</dbReference>